<gene>
    <name evidence="2" type="ORF">PHLCEN_2v11968</name>
</gene>
<name>A0A2R6NIG8_9APHY</name>
<dbReference type="PANTHER" id="PTHR36576">
    <property type="entry name" value="UPF0654 PROTEIN C11D3.01C-RELATED"/>
    <property type="match status" value="1"/>
</dbReference>
<keyword evidence="3" id="KW-1185">Reference proteome</keyword>
<dbReference type="InterPro" id="IPR018824">
    <property type="entry name" value="Conidiation-specific_6"/>
</dbReference>
<evidence type="ECO:0000313" key="2">
    <source>
        <dbReference type="EMBL" id="PSR72176.1"/>
    </source>
</evidence>
<comment type="caution">
    <text evidence="2">The sequence shown here is derived from an EMBL/GenBank/DDBJ whole genome shotgun (WGS) entry which is preliminary data.</text>
</comment>
<proteinExistence type="predicted"/>
<dbReference type="GO" id="GO:0005737">
    <property type="term" value="C:cytoplasm"/>
    <property type="evidence" value="ECO:0007669"/>
    <property type="project" value="TreeGrafter"/>
</dbReference>
<dbReference type="AlphaFoldDB" id="A0A2R6NIG8"/>
<feature type="region of interest" description="Disordered" evidence="1">
    <location>
        <begin position="156"/>
        <end position="177"/>
    </location>
</feature>
<dbReference type="EMBL" id="MLYV02001209">
    <property type="protein sequence ID" value="PSR72176.1"/>
    <property type="molecule type" value="Genomic_DNA"/>
</dbReference>
<feature type="region of interest" description="Disordered" evidence="1">
    <location>
        <begin position="1"/>
        <end position="61"/>
    </location>
</feature>
<dbReference type="InterPro" id="IPR052670">
    <property type="entry name" value="UPF0654_domain"/>
</dbReference>
<protein>
    <recommendedName>
        <fullName evidence="4">Conidiation-specific protein 6</fullName>
    </recommendedName>
</protein>
<organism evidence="2 3">
    <name type="scientific">Hermanssonia centrifuga</name>
    <dbReference type="NCBI Taxonomy" id="98765"/>
    <lineage>
        <taxon>Eukaryota</taxon>
        <taxon>Fungi</taxon>
        <taxon>Dikarya</taxon>
        <taxon>Basidiomycota</taxon>
        <taxon>Agaricomycotina</taxon>
        <taxon>Agaricomycetes</taxon>
        <taxon>Polyporales</taxon>
        <taxon>Meruliaceae</taxon>
        <taxon>Hermanssonia</taxon>
    </lineage>
</organism>
<evidence type="ECO:0000256" key="1">
    <source>
        <dbReference type="SAM" id="MobiDB-lite"/>
    </source>
</evidence>
<feature type="compositionally biased region" description="Basic and acidic residues" evidence="1">
    <location>
        <begin position="29"/>
        <end position="40"/>
    </location>
</feature>
<sequence>MGGALTENKNPERVAAGLKAAIHNPNVSEEAKERAEDRLEQMGAGTGRSRSGSTEQETNRQLGGYKATLANEQTSPEAKAHAREILEAHGYTIERPDDISENEHDTRVLAGYKAALSMQRTGGYVSNTDRFPSCDKQLLAGFRPYLRIAKNPASHRSQRRGALSIDHGAPGLEASHGSEPSWQLLIALDF</sequence>
<reference evidence="2 3" key="1">
    <citation type="submission" date="2018-02" db="EMBL/GenBank/DDBJ databases">
        <title>Genome sequence of the basidiomycete white-rot fungus Phlebia centrifuga.</title>
        <authorList>
            <person name="Granchi Z."/>
            <person name="Peng M."/>
            <person name="de Vries R.P."/>
            <person name="Hilden K."/>
            <person name="Makela M.R."/>
            <person name="Grigoriev I."/>
            <person name="Riley R."/>
        </authorList>
    </citation>
    <scope>NUCLEOTIDE SEQUENCE [LARGE SCALE GENOMIC DNA]</scope>
    <source>
        <strain evidence="2 3">FBCC195</strain>
    </source>
</reference>
<evidence type="ECO:0008006" key="4">
    <source>
        <dbReference type="Google" id="ProtNLM"/>
    </source>
</evidence>
<dbReference type="PANTHER" id="PTHR36576:SF1">
    <property type="entry name" value="UPF0654 PROTEIN C11D3.01C-RELATED"/>
    <property type="match status" value="1"/>
</dbReference>
<dbReference type="Proteomes" id="UP000186601">
    <property type="component" value="Unassembled WGS sequence"/>
</dbReference>
<evidence type="ECO:0000313" key="3">
    <source>
        <dbReference type="Proteomes" id="UP000186601"/>
    </source>
</evidence>
<dbReference type="OrthoDB" id="5419162at2759"/>
<dbReference type="Pfam" id="PF10346">
    <property type="entry name" value="Con-6"/>
    <property type="match status" value="2"/>
</dbReference>
<accession>A0A2R6NIG8</accession>